<evidence type="ECO:0000313" key="2">
    <source>
        <dbReference type="Proteomes" id="UP000836387"/>
    </source>
</evidence>
<reference evidence="1" key="1">
    <citation type="submission" date="2020-04" db="EMBL/GenBank/DDBJ databases">
        <authorList>
            <person name="Broberg M."/>
        </authorList>
    </citation>
    <scope>NUCLEOTIDE SEQUENCE</scope>
</reference>
<name>A0ACA9UD98_BIOOC</name>
<sequence>MRNGMHMYTSGALPSVACRTCKDRKIRCDGGMPTCRNCDRSKRECKRPGSRLNWPRPTDRRRAKVGNIPLNSPTQEEGRTTGLYIINTSLWDIKTYLSLRSRYFGSILGPPTYENETQHRLCDNHAWLCFCHSLTAVPESGSVLARYCREREGGSSIISYFQHIGAHSIPPFQGDSGALGALIMRMAALDDTPSSQGLIHAMAAFSALHGNFDKIQALLSERLAIRALRAAAHQAFQGSIQALQHVAACILLCSVEILLAANYQFSWSAYIRASQSILCSAYDPESIQDAAPSLIVRSVYYLDVFSRFVLWNCRQAKEKEILYNARIGCKQQICRNGRARFDKLSKFAGYIPQDLSLLSAIVQIVTDPENLEHHSGVYQAKVEELDQKLTEIHAKLSGVPGSGNSRTSELCIIAIHIYFERIVKRLTGPSDVIDSWMMNAFSIIPKMTTGIRPFPLFIIGCEARTDARRASILNLFSRMERKSKAAGMTNAASLLKKVWALDDLDTEGYVDFGRKMHAVFGVYKFLPNFA</sequence>
<protein>
    <submittedName>
        <fullName evidence="1">Uncharacterized protein</fullName>
    </submittedName>
</protein>
<gene>
    <name evidence="1" type="ORF">CRV2_00019686</name>
</gene>
<accession>A0ACA9UD98</accession>
<comment type="caution">
    <text evidence="1">The sequence shown here is derived from an EMBL/GenBank/DDBJ whole genome shotgun (WGS) entry which is preliminary data.</text>
</comment>
<keyword evidence="2" id="KW-1185">Reference proteome</keyword>
<reference evidence="1" key="2">
    <citation type="submission" date="2021-10" db="EMBL/GenBank/DDBJ databases">
        <authorList>
            <person name="Piombo E."/>
        </authorList>
    </citation>
    <scope>NUCLEOTIDE SEQUENCE</scope>
</reference>
<evidence type="ECO:0000313" key="1">
    <source>
        <dbReference type="EMBL" id="CAG9950999.1"/>
    </source>
</evidence>
<organism evidence="1 2">
    <name type="scientific">Clonostachys rosea f. rosea IK726</name>
    <dbReference type="NCBI Taxonomy" id="1349383"/>
    <lineage>
        <taxon>Eukaryota</taxon>
        <taxon>Fungi</taxon>
        <taxon>Dikarya</taxon>
        <taxon>Ascomycota</taxon>
        <taxon>Pezizomycotina</taxon>
        <taxon>Sordariomycetes</taxon>
        <taxon>Hypocreomycetidae</taxon>
        <taxon>Hypocreales</taxon>
        <taxon>Bionectriaceae</taxon>
        <taxon>Clonostachys</taxon>
    </lineage>
</organism>
<dbReference type="EMBL" id="CADEHS020000218">
    <property type="protein sequence ID" value="CAG9950999.1"/>
    <property type="molecule type" value="Genomic_DNA"/>
</dbReference>
<dbReference type="Proteomes" id="UP000836387">
    <property type="component" value="Unassembled WGS sequence"/>
</dbReference>
<proteinExistence type="predicted"/>